<dbReference type="CTD" id="184798"/>
<dbReference type="Bgee" id="WBGene00009032">
    <property type="expression patterns" value="Expressed in embryo and 2 other cell types or tissues"/>
</dbReference>
<organism evidence="1 2">
    <name type="scientific">Caenorhabditis elegans</name>
    <dbReference type="NCBI Taxonomy" id="6239"/>
    <lineage>
        <taxon>Eukaryota</taxon>
        <taxon>Metazoa</taxon>
        <taxon>Ecdysozoa</taxon>
        <taxon>Nematoda</taxon>
        <taxon>Chromadorea</taxon>
        <taxon>Rhabditida</taxon>
        <taxon>Rhabditina</taxon>
        <taxon>Rhabditomorpha</taxon>
        <taxon>Rhabditoidea</taxon>
        <taxon>Rhabditidae</taxon>
        <taxon>Peloderinae</taxon>
        <taxon>Caenorhabditis</taxon>
    </lineage>
</organism>
<dbReference type="WormBase" id="F21H7.10">
    <property type="protein sequence ID" value="CE15879"/>
    <property type="gene ID" value="WBGene00009032"/>
    <property type="gene designation" value="bgnt-1.3"/>
</dbReference>
<dbReference type="EMBL" id="BX284605">
    <property type="protein sequence ID" value="CAB07595.1"/>
    <property type="molecule type" value="Genomic_DNA"/>
</dbReference>
<dbReference type="PhylomeDB" id="G5EGF3"/>
<dbReference type="SMR" id="G5EGF3"/>
<dbReference type="RefSeq" id="NP_507102.1">
    <property type="nucleotide sequence ID" value="NM_074701.4"/>
</dbReference>
<dbReference type="CAZy" id="GT49">
    <property type="family name" value="Glycosyltransferase Family 49"/>
</dbReference>
<dbReference type="PANTHER" id="PTHR47411:SF2">
    <property type="entry name" value="B3GNT1, BETA-1,3-N-ACETYLGUCOSAMINYLTRANSFERASE 1, HOMOLOG"/>
    <property type="match status" value="1"/>
</dbReference>
<sequence length="417" mass="48173">MVSLQKSIGLLLLSAIIGLVFLIQHRKSYTSSDALLENGYPNKYYTIENPAEEGERRSYSIQTEMHADQYCIAYKFLEATESFREADGLEPVTLATHATADMIETVENMTFLWDGPISIGIFVDYHSYNVLEYLAEVHRCDVSFRRKMNVHFAFRRSPFQTECPLIEIPQSNRSCQEFFATHTELRNAIVGPFQLYPSNLMRNIARKGAQTDLQFIMDGDMVPSEGFATKIKRIANEVIDGKNKRVLAIRRFETSDTAEIPRDHLKLLKSKKLHKTFEFHHRYFPEGHHIDGLDDWFRTSIHSGVVTTKEVAYPGYLWEVQTILHRNDPYNADYFPSRIKVMHSLVYALCRAGYTFHVPTHVFDSHRGIKHTNTIYSKATIAHQEAYAMKEAGDRYIKEMDDLYPHTLSQCGEFSMI</sequence>
<reference evidence="1 2" key="1">
    <citation type="journal article" date="1998" name="Science">
        <title>Genome sequence of the nematode C. elegans: a platform for investigating biology.</title>
        <authorList>
            <consortium name="The C. elegans sequencing consortium"/>
            <person name="Sulson J.E."/>
            <person name="Waterston R."/>
        </authorList>
    </citation>
    <scope>NUCLEOTIDE SEQUENCE [LARGE SCALE GENOMIC DNA]</scope>
    <source>
        <strain evidence="1 2">Bristol N2</strain>
    </source>
</reference>
<dbReference type="AGR" id="WB:WBGene00009032"/>
<evidence type="ECO:0000313" key="2">
    <source>
        <dbReference type="Proteomes" id="UP000001940"/>
    </source>
</evidence>
<dbReference type="Pfam" id="PF13896">
    <property type="entry name" value="Glyco_transf_49"/>
    <property type="match status" value="1"/>
</dbReference>
<dbReference type="KEGG" id="cel:CELE_F21H7.10"/>
<dbReference type="GeneID" id="184798"/>
<protein>
    <submittedName>
        <fullName evidence="1">B3GNT1, Beta-1,3-N-acetylGucosamiNylTransferase 1, homolog</fullName>
    </submittedName>
</protein>
<dbReference type="AlphaFoldDB" id="G5EGF3"/>
<dbReference type="PaxDb" id="6239-F21H7.10.1"/>
<evidence type="ECO:0000313" key="3">
    <source>
        <dbReference type="WormBase" id="F21H7.10"/>
    </source>
</evidence>
<dbReference type="Proteomes" id="UP000001940">
    <property type="component" value="Chromosome V"/>
</dbReference>
<dbReference type="PANTHER" id="PTHR47411">
    <property type="entry name" value="B3GNT1, BETA-1,3-N-ACETYLGUCOSAMINYLTRANSFERASE 1, HOMOLOG"/>
    <property type="match status" value="1"/>
</dbReference>
<proteinExistence type="predicted"/>
<keyword evidence="2" id="KW-1185">Reference proteome</keyword>
<dbReference type="HOGENOM" id="CLU_062306_0_0_1"/>
<dbReference type="OrthoDB" id="9974378at2759"/>
<name>G5EGF3_CAEEL</name>
<accession>G5EGF3</accession>
<dbReference type="OMA" id="CIAYKFL"/>
<dbReference type="eggNOG" id="KOG3765">
    <property type="taxonomic scope" value="Eukaryota"/>
</dbReference>
<dbReference type="InParanoid" id="G5EGF3"/>
<evidence type="ECO:0000313" key="1">
    <source>
        <dbReference type="EMBL" id="CAB07595.1"/>
    </source>
</evidence>
<dbReference type="PIR" id="T21226">
    <property type="entry name" value="T21226"/>
</dbReference>
<gene>
    <name evidence="1 3" type="primary">bgnt-1.3</name>
    <name evidence="1" type="ORF">CELE_F21H7.10</name>
    <name evidence="3" type="ORF">F21H7.10</name>
</gene>
<dbReference type="FunCoup" id="G5EGF3">
    <property type="interactions" value="432"/>
</dbReference>